<dbReference type="GO" id="GO:0005886">
    <property type="term" value="C:plasma membrane"/>
    <property type="evidence" value="ECO:0007669"/>
    <property type="project" value="TreeGrafter"/>
</dbReference>
<gene>
    <name evidence="5" type="ORF">CHS0354_024243</name>
</gene>
<dbReference type="InterPro" id="IPR029204">
    <property type="entry name" value="CNRIP1"/>
</dbReference>
<organism evidence="5 6">
    <name type="scientific">Potamilus streckersoni</name>
    <dbReference type="NCBI Taxonomy" id="2493646"/>
    <lineage>
        <taxon>Eukaryota</taxon>
        <taxon>Metazoa</taxon>
        <taxon>Spiralia</taxon>
        <taxon>Lophotrochozoa</taxon>
        <taxon>Mollusca</taxon>
        <taxon>Bivalvia</taxon>
        <taxon>Autobranchia</taxon>
        <taxon>Heteroconchia</taxon>
        <taxon>Palaeoheterodonta</taxon>
        <taxon>Unionida</taxon>
        <taxon>Unionoidea</taxon>
        <taxon>Unionidae</taxon>
        <taxon>Ambleminae</taxon>
        <taxon>Lampsilini</taxon>
        <taxon>Potamilus</taxon>
    </lineage>
</organism>
<comment type="similarity">
    <text evidence="2">Belongs to the CNRIP family.</text>
</comment>
<sequence length="196" mass="23208">MVLEQTTIYYYSAPAWSHGSSVCLDDDSDLYRLKMALEFKCSLFIKKLKDGETVYLKQDGERFQQAQTIKLNTNTDYEVRLNIRPVLALRNILIHEERYALEKEQTNKENEDDSSTYCIKLNTSRFELSKRGKRRDIPFVLEFERGMYLKINLQCKLYSETETEHCHWGQPLNTLLLECRVPEGQNFVEVQKEKYL</sequence>
<comment type="caution">
    <text evidence="5">The sequence shown here is derived from an EMBL/GenBank/DDBJ whole genome shotgun (WGS) entry which is preliminary data.</text>
</comment>
<dbReference type="PANTHER" id="PTHR31952:SF1">
    <property type="entry name" value="CB1 CANNABINOID RECEPTOR-INTERACTING PROTEIN 1"/>
    <property type="match status" value="1"/>
</dbReference>
<name>A0AAE0SB91_9BIVA</name>
<keyword evidence="6" id="KW-1185">Reference proteome</keyword>
<dbReference type="EMBL" id="JAEAOA010001433">
    <property type="protein sequence ID" value="KAK3588761.1"/>
    <property type="molecule type" value="Genomic_DNA"/>
</dbReference>
<dbReference type="PANTHER" id="PTHR31952">
    <property type="entry name" value="CB1 CANNABINOID RECEPTOR-INTERACTING PROTEIN 1"/>
    <property type="match status" value="1"/>
</dbReference>
<evidence type="ECO:0000256" key="3">
    <source>
        <dbReference type="ARBA" id="ARBA00015651"/>
    </source>
</evidence>
<proteinExistence type="inferred from homology"/>
<reference evidence="5" key="2">
    <citation type="journal article" date="2021" name="Genome Biol. Evol.">
        <title>Developing a high-quality reference genome for a parasitic bivalve with doubly uniparental inheritance (Bivalvia: Unionida).</title>
        <authorList>
            <person name="Smith C.H."/>
        </authorList>
    </citation>
    <scope>NUCLEOTIDE SEQUENCE</scope>
    <source>
        <strain evidence="5">CHS0354</strain>
        <tissue evidence="5">Mantle</tissue>
    </source>
</reference>
<dbReference type="GO" id="GO:0031718">
    <property type="term" value="F:type 1 cannabinoid receptor binding"/>
    <property type="evidence" value="ECO:0007669"/>
    <property type="project" value="TreeGrafter"/>
</dbReference>
<dbReference type="AlphaFoldDB" id="A0AAE0SB91"/>
<accession>A0AAE0SB91</accession>
<evidence type="ECO:0000256" key="1">
    <source>
        <dbReference type="ARBA" id="ARBA00003884"/>
    </source>
</evidence>
<dbReference type="Proteomes" id="UP001195483">
    <property type="component" value="Unassembled WGS sequence"/>
</dbReference>
<comment type="subunit">
    <text evidence="4">Interacts with the cannabinoid receptor CNR1 (via C-terminus). Does not interact with cannabinoid receptor CNR2.</text>
</comment>
<protein>
    <recommendedName>
        <fullName evidence="3">CB1 cannabinoid receptor-interacting protein 1</fullName>
    </recommendedName>
</protein>
<dbReference type="Pfam" id="PF15043">
    <property type="entry name" value="CNRIP1"/>
    <property type="match status" value="1"/>
</dbReference>
<evidence type="ECO:0000313" key="5">
    <source>
        <dbReference type="EMBL" id="KAK3588761.1"/>
    </source>
</evidence>
<comment type="function">
    <text evidence="1">Suppresses cannabinoid receptor CNR1-mediated tonic inhibition of voltage-gated calcium channels.</text>
</comment>
<evidence type="ECO:0000313" key="6">
    <source>
        <dbReference type="Proteomes" id="UP001195483"/>
    </source>
</evidence>
<reference evidence="5" key="3">
    <citation type="submission" date="2023-05" db="EMBL/GenBank/DDBJ databases">
        <authorList>
            <person name="Smith C.H."/>
        </authorList>
    </citation>
    <scope>NUCLEOTIDE SEQUENCE</scope>
    <source>
        <strain evidence="5">CHS0354</strain>
        <tissue evidence="5">Mantle</tissue>
    </source>
</reference>
<evidence type="ECO:0000256" key="4">
    <source>
        <dbReference type="ARBA" id="ARBA00026030"/>
    </source>
</evidence>
<evidence type="ECO:0000256" key="2">
    <source>
        <dbReference type="ARBA" id="ARBA00007288"/>
    </source>
</evidence>
<reference evidence="5" key="1">
    <citation type="journal article" date="2021" name="Genome Biol. Evol.">
        <title>A High-Quality Reference Genome for a Parasitic Bivalve with Doubly Uniparental Inheritance (Bivalvia: Unionida).</title>
        <authorList>
            <person name="Smith C.H."/>
        </authorList>
    </citation>
    <scope>NUCLEOTIDE SEQUENCE</scope>
    <source>
        <strain evidence="5">CHS0354</strain>
    </source>
</reference>